<name>A0A423WL43_CYTCH</name>
<dbReference type="PANTHER" id="PTHR31736:SF19">
    <property type="entry name" value="PECTIN LYASE SUPERFAMILY PROTEIN-RELATED"/>
    <property type="match status" value="1"/>
</dbReference>
<evidence type="ECO:0000256" key="3">
    <source>
        <dbReference type="ARBA" id="ARBA00022525"/>
    </source>
</evidence>
<dbReference type="GO" id="GO:0046576">
    <property type="term" value="F:rhamnogalacturonan alpha-L-rhamnopyranosyl-(1-&gt;4)-alpha-D-galactopyranosyluronide lyase activity"/>
    <property type="evidence" value="ECO:0007669"/>
    <property type="project" value="UniProtKB-ARBA"/>
</dbReference>
<keyword evidence="8 10" id="KW-0326">Glycosidase</keyword>
<evidence type="ECO:0000256" key="8">
    <source>
        <dbReference type="ARBA" id="ARBA00023295"/>
    </source>
</evidence>
<dbReference type="GO" id="GO:0005576">
    <property type="term" value="C:extracellular region"/>
    <property type="evidence" value="ECO:0007669"/>
    <property type="project" value="UniProtKB-SubCell"/>
</dbReference>
<comment type="caution">
    <text evidence="12">The sequence shown here is derived from an EMBL/GenBank/DDBJ whole genome shotgun (WGS) entry which is preliminary data.</text>
</comment>
<dbReference type="PANTHER" id="PTHR31736">
    <property type="match status" value="1"/>
</dbReference>
<evidence type="ECO:0000256" key="9">
    <source>
        <dbReference type="ARBA" id="ARBA00023316"/>
    </source>
</evidence>
<dbReference type="GO" id="GO:0004650">
    <property type="term" value="F:polygalacturonase activity"/>
    <property type="evidence" value="ECO:0007669"/>
    <property type="project" value="InterPro"/>
</dbReference>
<organism evidence="12 13">
    <name type="scientific">Cytospora chrysosperma</name>
    <name type="common">Cytospora canker fungus</name>
    <name type="synonym">Sphaeria chrysosperma</name>
    <dbReference type="NCBI Taxonomy" id="252740"/>
    <lineage>
        <taxon>Eukaryota</taxon>
        <taxon>Fungi</taxon>
        <taxon>Dikarya</taxon>
        <taxon>Ascomycota</taxon>
        <taxon>Pezizomycotina</taxon>
        <taxon>Sordariomycetes</taxon>
        <taxon>Sordariomycetidae</taxon>
        <taxon>Diaporthales</taxon>
        <taxon>Cytosporaceae</taxon>
        <taxon>Cytospora</taxon>
    </lineage>
</organism>
<keyword evidence="6" id="KW-1015">Disulfide bond</keyword>
<dbReference type="Gene3D" id="2.160.20.10">
    <property type="entry name" value="Single-stranded right-handed beta-helix, Pectin lyase-like"/>
    <property type="match status" value="1"/>
</dbReference>
<dbReference type="InterPro" id="IPR000743">
    <property type="entry name" value="Glyco_hydro_28"/>
</dbReference>
<reference evidence="12 13" key="1">
    <citation type="submission" date="2015-09" db="EMBL/GenBank/DDBJ databases">
        <title>Host preference determinants of Valsa canker pathogens revealed by comparative genomics.</title>
        <authorList>
            <person name="Yin Z."/>
            <person name="Huang L."/>
        </authorList>
    </citation>
    <scope>NUCLEOTIDE SEQUENCE [LARGE SCALE GENOMIC DNA]</scope>
    <source>
        <strain evidence="12 13">YSFL</strain>
    </source>
</reference>
<evidence type="ECO:0000313" key="12">
    <source>
        <dbReference type="EMBL" id="ROW04090.1"/>
    </source>
</evidence>
<keyword evidence="7" id="KW-0325">Glycoprotein</keyword>
<evidence type="ECO:0000256" key="11">
    <source>
        <dbReference type="SAM" id="SignalP"/>
    </source>
</evidence>
<comment type="similarity">
    <text evidence="2 10">Belongs to the glycosyl hydrolase 28 family.</text>
</comment>
<accession>A0A423WL43</accession>
<evidence type="ECO:0000256" key="1">
    <source>
        <dbReference type="ARBA" id="ARBA00004613"/>
    </source>
</evidence>
<evidence type="ECO:0000256" key="6">
    <source>
        <dbReference type="ARBA" id="ARBA00023157"/>
    </source>
</evidence>
<dbReference type="Proteomes" id="UP000284375">
    <property type="component" value="Unassembled WGS sequence"/>
</dbReference>
<evidence type="ECO:0000256" key="10">
    <source>
        <dbReference type="RuleBase" id="RU361169"/>
    </source>
</evidence>
<comment type="subcellular location">
    <subcellularLocation>
        <location evidence="1">Secreted</location>
    </subcellularLocation>
</comment>
<dbReference type="GO" id="GO:0005975">
    <property type="term" value="P:carbohydrate metabolic process"/>
    <property type="evidence" value="ECO:0007669"/>
    <property type="project" value="InterPro"/>
</dbReference>
<evidence type="ECO:0000256" key="4">
    <source>
        <dbReference type="ARBA" id="ARBA00022729"/>
    </source>
</evidence>
<dbReference type="GO" id="GO:0071555">
    <property type="term" value="P:cell wall organization"/>
    <property type="evidence" value="ECO:0007669"/>
    <property type="project" value="UniProtKB-KW"/>
</dbReference>
<evidence type="ECO:0000256" key="2">
    <source>
        <dbReference type="ARBA" id="ARBA00008834"/>
    </source>
</evidence>
<dbReference type="SUPFAM" id="SSF51126">
    <property type="entry name" value="Pectin lyase-like"/>
    <property type="match status" value="1"/>
</dbReference>
<dbReference type="Pfam" id="PF00295">
    <property type="entry name" value="Glyco_hydro_28"/>
    <property type="match status" value="1"/>
</dbReference>
<evidence type="ECO:0000313" key="13">
    <source>
        <dbReference type="Proteomes" id="UP000284375"/>
    </source>
</evidence>
<feature type="signal peptide" evidence="11">
    <location>
        <begin position="1"/>
        <end position="21"/>
    </location>
</feature>
<keyword evidence="5 10" id="KW-0378">Hydrolase</keyword>
<keyword evidence="3" id="KW-0964">Secreted</keyword>
<keyword evidence="4 11" id="KW-0732">Signal</keyword>
<keyword evidence="9" id="KW-0961">Cell wall biogenesis/degradation</keyword>
<feature type="chain" id="PRO_5019246365" description="Pectate lyase superfamily protein domain-containing protein" evidence="11">
    <location>
        <begin position="22"/>
        <end position="446"/>
    </location>
</feature>
<dbReference type="InterPro" id="IPR012334">
    <property type="entry name" value="Pectin_lyas_fold"/>
</dbReference>
<dbReference type="STRING" id="252740.A0A423WL43"/>
<dbReference type="OrthoDB" id="2268901at2759"/>
<dbReference type="EMBL" id="LJZO01000002">
    <property type="protein sequence ID" value="ROW04090.1"/>
    <property type="molecule type" value="Genomic_DNA"/>
</dbReference>
<dbReference type="AlphaFoldDB" id="A0A423WL43"/>
<sequence>MRSFVPAFLSILAAVQPFVSAQLSGTVGPTTTTAQKAATKVCNILDYGGVASATTDNSAAIESAWAACKSGGQVYIPSGSYGLESWVTLTGGTAVSINLEGIIYRMSAGTDGGNMIFIEHTTDFEFYSANSKGAIQGYGYEFHSEGTYGPRILRFYEVVDFSIHDVALVDSPAFHFTMDTCSNGEVYNMIVRGGNEVNPLHSIDVWGTNIWIHDVEVTNKDECVTVKSPASNILVDGVYCNWSGGCAIGSLGADTDIHDIEYNHIYSQNCNQQFMIKSNGGSGELYNGVFSNFMGHSNAYTLDLDSAWSSQSTAAGDGVQYTNLTFSHWHGTTTDGTKRPVIRVICPAGVPCTEIEIDSFYIWTETGSYEKYLCENAFGSGPCLKADSASGTTYTTTATVTTMTGYAYTTMPGEITAGLGITKSISIPAIPTSFYPGLKPTSALLG</sequence>
<evidence type="ECO:0008006" key="14">
    <source>
        <dbReference type="Google" id="ProtNLM"/>
    </source>
</evidence>
<evidence type="ECO:0000256" key="5">
    <source>
        <dbReference type="ARBA" id="ARBA00022801"/>
    </source>
</evidence>
<protein>
    <recommendedName>
        <fullName evidence="14">Pectate lyase superfamily protein domain-containing protein</fullName>
    </recommendedName>
</protein>
<gene>
    <name evidence="12" type="ORF">VSDG_01146</name>
</gene>
<proteinExistence type="inferred from homology"/>
<dbReference type="InterPro" id="IPR011050">
    <property type="entry name" value="Pectin_lyase_fold/virulence"/>
</dbReference>
<keyword evidence="13" id="KW-1185">Reference proteome</keyword>
<evidence type="ECO:0000256" key="7">
    <source>
        <dbReference type="ARBA" id="ARBA00023180"/>
    </source>
</evidence>